<evidence type="ECO:0000313" key="3">
    <source>
        <dbReference type="Proteomes" id="UP000193083"/>
    </source>
</evidence>
<accession>A0A1X7P2F7</accession>
<protein>
    <recommendedName>
        <fullName evidence="4">Spore coat protein U (SCPU) domain-containing protein</fullName>
    </recommendedName>
</protein>
<organism evidence="2 3">
    <name type="scientific">Mesorhizobium australicum</name>
    <dbReference type="NCBI Taxonomy" id="536018"/>
    <lineage>
        <taxon>Bacteria</taxon>
        <taxon>Pseudomonadati</taxon>
        <taxon>Pseudomonadota</taxon>
        <taxon>Alphaproteobacteria</taxon>
        <taxon>Hyphomicrobiales</taxon>
        <taxon>Phyllobacteriaceae</taxon>
        <taxon>Mesorhizobium</taxon>
    </lineage>
</organism>
<dbReference type="EMBL" id="FXBL01000004">
    <property type="protein sequence ID" value="SMH44323.1"/>
    <property type="molecule type" value="Genomic_DNA"/>
</dbReference>
<dbReference type="Proteomes" id="UP000193083">
    <property type="component" value="Unassembled WGS sequence"/>
</dbReference>
<keyword evidence="3" id="KW-1185">Reference proteome</keyword>
<gene>
    <name evidence="2" type="ORF">SAMN02982922_3039</name>
</gene>
<proteinExistence type="predicted"/>
<name>A0A1X7P2F7_9HYPH</name>
<feature type="chain" id="PRO_5012101013" description="Spore coat protein U (SCPU) domain-containing protein" evidence="1">
    <location>
        <begin position="25"/>
        <end position="159"/>
    </location>
</feature>
<reference evidence="2 3" key="1">
    <citation type="submission" date="2017-04" db="EMBL/GenBank/DDBJ databases">
        <authorList>
            <person name="Afonso C.L."/>
            <person name="Miller P.J."/>
            <person name="Scott M.A."/>
            <person name="Spackman E."/>
            <person name="Goraichik I."/>
            <person name="Dimitrov K.M."/>
            <person name="Suarez D.L."/>
            <person name="Swayne D.E."/>
        </authorList>
    </citation>
    <scope>NUCLEOTIDE SEQUENCE [LARGE SCALE GENOMIC DNA]</scope>
    <source>
        <strain evidence="2 3">B5P</strain>
    </source>
</reference>
<evidence type="ECO:0008006" key="4">
    <source>
        <dbReference type="Google" id="ProtNLM"/>
    </source>
</evidence>
<feature type="signal peptide" evidence="1">
    <location>
        <begin position="1"/>
        <end position="24"/>
    </location>
</feature>
<sequence>MRSIVGRLFFVGAVFCAGATAATAQSNHFRGNACIQTVSAGCAAIGVTVGNCSTARYRPANYNGQGNSSRLSLFNPYYAQNFTLPTGSLVGATLKNVNVTQVGQSATLYTAKARIPAQVPASPVAATIYLNATIDINGFDSDAPTCNVRMRFQGQRFPL</sequence>
<evidence type="ECO:0000256" key="1">
    <source>
        <dbReference type="SAM" id="SignalP"/>
    </source>
</evidence>
<dbReference type="AlphaFoldDB" id="A0A1X7P2F7"/>
<dbReference type="RefSeq" id="WP_085464917.1">
    <property type="nucleotide sequence ID" value="NZ_FXBL01000004.1"/>
</dbReference>
<keyword evidence="1" id="KW-0732">Signal</keyword>
<evidence type="ECO:0000313" key="2">
    <source>
        <dbReference type="EMBL" id="SMH44323.1"/>
    </source>
</evidence>